<proteinExistence type="inferred from homology"/>
<evidence type="ECO:0000256" key="4">
    <source>
        <dbReference type="ARBA" id="ARBA00022729"/>
    </source>
</evidence>
<dbReference type="GO" id="GO:0043190">
    <property type="term" value="C:ATP-binding cassette (ABC) transporter complex"/>
    <property type="evidence" value="ECO:0007669"/>
    <property type="project" value="InterPro"/>
</dbReference>
<dbReference type="PIRSF" id="PIRSF002741">
    <property type="entry name" value="MppA"/>
    <property type="match status" value="1"/>
</dbReference>
<dbReference type="GO" id="GO:0030313">
    <property type="term" value="C:cell envelope"/>
    <property type="evidence" value="ECO:0007669"/>
    <property type="project" value="UniProtKB-SubCell"/>
</dbReference>
<dbReference type="InterPro" id="IPR000914">
    <property type="entry name" value="SBP_5_dom"/>
</dbReference>
<keyword evidence="3" id="KW-0813">Transport</keyword>
<dbReference type="CDD" id="cd08513">
    <property type="entry name" value="PBP2_thermophilic_Hb8_like"/>
    <property type="match status" value="1"/>
</dbReference>
<dbReference type="InterPro" id="IPR030678">
    <property type="entry name" value="Peptide/Ni-bd"/>
</dbReference>
<accession>A0A2S0WHW0</accession>
<comment type="similarity">
    <text evidence="2">Belongs to the bacterial solute-binding protein 5 family.</text>
</comment>
<evidence type="ECO:0000256" key="1">
    <source>
        <dbReference type="ARBA" id="ARBA00004196"/>
    </source>
</evidence>
<keyword evidence="5" id="KW-0472">Membrane</keyword>
<reference evidence="8" key="1">
    <citation type="submission" date="2018-01" db="EMBL/GenBank/DDBJ databases">
        <authorList>
            <person name="Li J."/>
        </authorList>
    </citation>
    <scope>NUCLEOTIDE SEQUENCE [LARGE SCALE GENOMIC DNA]</scope>
    <source>
        <strain evidence="8">592</strain>
    </source>
</reference>
<protein>
    <submittedName>
        <fullName evidence="7">ABC transporter substrate-binding protein</fullName>
    </submittedName>
</protein>
<dbReference type="SUPFAM" id="SSF53850">
    <property type="entry name" value="Periplasmic binding protein-like II"/>
    <property type="match status" value="1"/>
</dbReference>
<evidence type="ECO:0000256" key="5">
    <source>
        <dbReference type="SAM" id="Phobius"/>
    </source>
</evidence>
<sequence>MPGRSGAQHIRIGDLMIDMSHARLRRPLIAVAVAVILSLSGVAVTASAEADTAAKGDPIKISMTGDVDTFNPFTAILLQSTGINRYQYESLVGYGTESEPVPGLAGTWETSEDGKTWTFTIPDDRMWSDGEPVTAKDVVYTYTSIMKDDALQAANGGLVTNIADVTAPDDRTVVMTLKSAQASNPGQEIPVVPEHVWSKQDPETFAADKDVVGSGPFTITTYKTGQSVELKANPHFWRGKPKISGVTYVAYKNTDAAVQGLKSGEIDLVDGLTPAQYNSLKGSDTITRSAGIGRRYQALAINPGTVDIDGKPMGDGNPALKDPQLRKAIFMAVDKKTLVDRVLEGLGDVGQTEVPKSYEAFFGFGEGHEEVPFDLDAANQLLDDAGYTQGSGGIREDKDGKPLKLRLMGRNNDPAHAQMADFLTSWFKEIGIGLDVSMVTPDKVNEDSTLGRYDLYFTGWSLGPDPDNQLAMNTCASRPNADGSGNTSENNWCSKEFDAAYAAQHAELDEAKRAELVKNAFSIIYDAYVSDPIWYAKSLEAYRNDHFTGFTKQPSKDGVILNQNGYWGLYGAKPASADSASDDDGGLPGWVIPVGVVVVLVIAAGAVAATRRSSTAEDRE</sequence>
<dbReference type="EMBL" id="CP026952">
    <property type="protein sequence ID" value="AWB90908.1"/>
    <property type="molecule type" value="Genomic_DNA"/>
</dbReference>
<feature type="transmembrane region" description="Helical" evidence="5">
    <location>
        <begin position="590"/>
        <end position="609"/>
    </location>
</feature>
<organism evidence="7 8">
    <name type="scientific">Aeromicrobium chenweiae</name>
    <dbReference type="NCBI Taxonomy" id="2079793"/>
    <lineage>
        <taxon>Bacteria</taxon>
        <taxon>Bacillati</taxon>
        <taxon>Actinomycetota</taxon>
        <taxon>Actinomycetes</taxon>
        <taxon>Propionibacteriales</taxon>
        <taxon>Nocardioidaceae</taxon>
        <taxon>Aeromicrobium</taxon>
    </lineage>
</organism>
<dbReference type="PANTHER" id="PTHR30290">
    <property type="entry name" value="PERIPLASMIC BINDING COMPONENT OF ABC TRANSPORTER"/>
    <property type="match status" value="1"/>
</dbReference>
<evidence type="ECO:0000256" key="2">
    <source>
        <dbReference type="ARBA" id="ARBA00005695"/>
    </source>
</evidence>
<dbReference type="AlphaFoldDB" id="A0A2S0WHW0"/>
<dbReference type="GO" id="GO:1904680">
    <property type="term" value="F:peptide transmembrane transporter activity"/>
    <property type="evidence" value="ECO:0007669"/>
    <property type="project" value="TreeGrafter"/>
</dbReference>
<keyword evidence="5" id="KW-1133">Transmembrane helix</keyword>
<evidence type="ECO:0000256" key="3">
    <source>
        <dbReference type="ARBA" id="ARBA00022448"/>
    </source>
</evidence>
<dbReference type="PANTHER" id="PTHR30290:SF10">
    <property type="entry name" value="PERIPLASMIC OLIGOPEPTIDE-BINDING PROTEIN-RELATED"/>
    <property type="match status" value="1"/>
</dbReference>
<dbReference type="KEGG" id="aez:C3E78_00945"/>
<comment type="subcellular location">
    <subcellularLocation>
        <location evidence="1">Cell envelope</location>
    </subcellularLocation>
</comment>
<evidence type="ECO:0000313" key="8">
    <source>
        <dbReference type="Proteomes" id="UP000244384"/>
    </source>
</evidence>
<dbReference type="Proteomes" id="UP000244384">
    <property type="component" value="Chromosome"/>
</dbReference>
<evidence type="ECO:0000313" key="7">
    <source>
        <dbReference type="EMBL" id="AWB90908.1"/>
    </source>
</evidence>
<dbReference type="Pfam" id="PF00496">
    <property type="entry name" value="SBP_bac_5"/>
    <property type="match status" value="1"/>
</dbReference>
<name>A0A2S0WHW0_9ACTN</name>
<dbReference type="Gene3D" id="3.10.105.10">
    <property type="entry name" value="Dipeptide-binding Protein, Domain 3"/>
    <property type="match status" value="1"/>
</dbReference>
<dbReference type="InterPro" id="IPR039424">
    <property type="entry name" value="SBP_5"/>
</dbReference>
<keyword evidence="4" id="KW-0732">Signal</keyword>
<evidence type="ECO:0000259" key="6">
    <source>
        <dbReference type="Pfam" id="PF00496"/>
    </source>
</evidence>
<dbReference type="GO" id="GO:0042597">
    <property type="term" value="C:periplasmic space"/>
    <property type="evidence" value="ECO:0007669"/>
    <property type="project" value="UniProtKB-ARBA"/>
</dbReference>
<dbReference type="Gene3D" id="3.40.190.10">
    <property type="entry name" value="Periplasmic binding protein-like II"/>
    <property type="match status" value="1"/>
</dbReference>
<keyword evidence="5" id="KW-0812">Transmembrane</keyword>
<feature type="domain" description="Solute-binding protein family 5" evidence="6">
    <location>
        <begin position="99"/>
        <end position="473"/>
    </location>
</feature>
<gene>
    <name evidence="7" type="ORF">C3E78_00945</name>
</gene>
<dbReference type="GO" id="GO:0015833">
    <property type="term" value="P:peptide transport"/>
    <property type="evidence" value="ECO:0007669"/>
    <property type="project" value="TreeGrafter"/>
</dbReference>
<keyword evidence="8" id="KW-1185">Reference proteome</keyword>